<sequence>MSTRKRLSPEESRLAALEAARAQLIEAGPQSVTLKAIAGRIGRTHANLLHHFGSAAGLQRELGAYLAQNVCSSIAEAFRLTRGDESYPRDVVDLTFDAFDTGGGGALVSWMLASGNEDALDPVVETIHSLIDELSTSPDSIGDAKAMAESTLTLVLLAFGDALIGERLAGSLGLARSGARDRAERLMLDDLARHAAARVH</sequence>
<dbReference type="Gene3D" id="1.10.357.10">
    <property type="entry name" value="Tetracycline Repressor, domain 2"/>
    <property type="match status" value="1"/>
</dbReference>
<keyword evidence="1" id="KW-0238">DNA-binding</keyword>
<name>A0AAJ5X8I8_9SPHN</name>
<proteinExistence type="predicted"/>
<reference evidence="3" key="1">
    <citation type="submission" date="2023-03" db="EMBL/GenBank/DDBJ databases">
        <title>Andean soil-derived lignocellulolytic bacterial consortium as a source of novel taxa and putative plastic-active enzymes.</title>
        <authorList>
            <person name="Diaz-Garcia L."/>
            <person name="Chuvochina M."/>
            <person name="Feuerriegel G."/>
            <person name="Bunk B."/>
            <person name="Sproer C."/>
            <person name="Streit W.R."/>
            <person name="Rodriguez L.M."/>
            <person name="Overmann J."/>
            <person name="Jimenez D.J."/>
        </authorList>
    </citation>
    <scope>NUCLEOTIDE SEQUENCE</scope>
    <source>
        <strain evidence="3">MAG 26</strain>
    </source>
</reference>
<accession>A0AAJ5X8I8</accession>
<evidence type="ECO:0000313" key="4">
    <source>
        <dbReference type="Proteomes" id="UP001218362"/>
    </source>
</evidence>
<dbReference type="InterPro" id="IPR009057">
    <property type="entry name" value="Homeodomain-like_sf"/>
</dbReference>
<dbReference type="EMBL" id="CP119316">
    <property type="protein sequence ID" value="WEK47538.1"/>
    <property type="molecule type" value="Genomic_DNA"/>
</dbReference>
<dbReference type="GO" id="GO:0003677">
    <property type="term" value="F:DNA binding"/>
    <property type="evidence" value="ECO:0007669"/>
    <property type="project" value="UniProtKB-KW"/>
</dbReference>
<dbReference type="InterPro" id="IPR001647">
    <property type="entry name" value="HTH_TetR"/>
</dbReference>
<evidence type="ECO:0000259" key="2">
    <source>
        <dbReference type="Pfam" id="PF00440"/>
    </source>
</evidence>
<organism evidence="3 4">
    <name type="scientific">Candidatus Andeanibacterium colombiense</name>
    <dbReference type="NCBI Taxonomy" id="3121345"/>
    <lineage>
        <taxon>Bacteria</taxon>
        <taxon>Pseudomonadati</taxon>
        <taxon>Pseudomonadota</taxon>
        <taxon>Alphaproteobacteria</taxon>
        <taxon>Sphingomonadales</taxon>
        <taxon>Sphingomonadaceae</taxon>
        <taxon>Candidatus Andeanibacterium</taxon>
    </lineage>
</organism>
<dbReference type="Pfam" id="PF00440">
    <property type="entry name" value="TetR_N"/>
    <property type="match status" value="1"/>
</dbReference>
<gene>
    <name evidence="3" type="ORF">P0Y56_04395</name>
</gene>
<protein>
    <submittedName>
        <fullName evidence="3">TetR family transcriptional regulator</fullName>
    </submittedName>
</protein>
<dbReference type="Proteomes" id="UP001218362">
    <property type="component" value="Chromosome"/>
</dbReference>
<dbReference type="KEGG" id="acob:P0Y56_04395"/>
<feature type="domain" description="HTH tetR-type" evidence="2">
    <location>
        <begin position="17"/>
        <end position="58"/>
    </location>
</feature>
<evidence type="ECO:0000256" key="1">
    <source>
        <dbReference type="ARBA" id="ARBA00023125"/>
    </source>
</evidence>
<dbReference type="AlphaFoldDB" id="A0AAJ5X8I8"/>
<evidence type="ECO:0000313" key="3">
    <source>
        <dbReference type="EMBL" id="WEK47538.1"/>
    </source>
</evidence>
<dbReference type="SUPFAM" id="SSF46689">
    <property type="entry name" value="Homeodomain-like"/>
    <property type="match status" value="1"/>
</dbReference>